<dbReference type="GO" id="GO:0005737">
    <property type="term" value="C:cytoplasm"/>
    <property type="evidence" value="ECO:0007669"/>
    <property type="project" value="UniProtKB-SubCell"/>
</dbReference>
<dbReference type="KEGG" id="ssof:SULC_1311"/>
<keyword evidence="1 2" id="KW-0271">Exosome</keyword>
<reference evidence="15" key="2">
    <citation type="submission" date="2016-04" db="EMBL/GenBank/DDBJ databases">
        <authorList>
            <person name="Evans L.H."/>
            <person name="Alamgir A."/>
            <person name="Owens N."/>
            <person name="Weber N.D."/>
            <person name="Virtaneva K."/>
            <person name="Barbian K."/>
            <person name="Babar A."/>
            <person name="Rosenke K."/>
        </authorList>
    </citation>
    <scope>NUCLEOTIDE SEQUENCE</scope>
    <source>
        <strain evidence="15">P1</strain>
    </source>
</reference>
<dbReference type="EMBL" id="CP033237">
    <property type="protein sequence ID" value="AZF73316.1"/>
    <property type="molecule type" value="Genomic_DNA"/>
</dbReference>
<gene>
    <name evidence="2" type="primary">csl4</name>
    <name evidence="14" type="ORF">HFC64_12980</name>
    <name evidence="15" type="ORF">SSOP1_0277</name>
    <name evidence="6" type="ORF">SULA_1312</name>
    <name evidence="4" type="ORF">SULB_1313</name>
    <name evidence="5" type="ORF">SULC_1311</name>
    <name evidence="7" type="ORF">SULG_06510</name>
    <name evidence="8" type="ORF">SULH_06510</name>
    <name evidence="9" type="ORF">SULI_06510</name>
    <name evidence="10" type="ORF">SULM_06510</name>
    <name evidence="11" type="ORF">SULN_06510</name>
    <name evidence="12" type="ORF">SULO_06520</name>
    <name evidence="13" type="ORF">SULZ_06755</name>
</gene>
<evidence type="ECO:0000313" key="23">
    <source>
        <dbReference type="Proteomes" id="UP000273443"/>
    </source>
</evidence>
<dbReference type="EMBL" id="CP033241">
    <property type="protein sequence ID" value="AZF83793.1"/>
    <property type="molecule type" value="Genomic_DNA"/>
</dbReference>
<feature type="binding site" evidence="2">
    <location>
        <position position="154"/>
    </location>
    <ligand>
        <name>Zn(2+)</name>
        <dbReference type="ChEBI" id="CHEBI:29105"/>
    </ligand>
</feature>
<proteinExistence type="inferred from homology"/>
<dbReference type="Proteomes" id="UP000594632">
    <property type="component" value="Chromosome"/>
</dbReference>
<evidence type="ECO:0000313" key="19">
    <source>
        <dbReference type="Proteomes" id="UP000076770"/>
    </source>
</evidence>
<dbReference type="EMBL" id="CP033236">
    <property type="protein sequence ID" value="AZF70696.1"/>
    <property type="molecule type" value="Genomic_DNA"/>
</dbReference>
<dbReference type="Proteomes" id="UP000282269">
    <property type="component" value="Chromosome"/>
</dbReference>
<evidence type="ECO:0000313" key="26">
    <source>
        <dbReference type="Proteomes" id="UP000282269"/>
    </source>
</evidence>
<accession>A0A0E3MD77</accession>
<evidence type="ECO:0000256" key="1">
    <source>
        <dbReference type="ARBA" id="ARBA00022835"/>
    </source>
</evidence>
<evidence type="ECO:0000313" key="21">
    <source>
        <dbReference type="Proteomes" id="UP000269431"/>
    </source>
</evidence>
<feature type="binding site" evidence="2">
    <location>
        <position position="171"/>
    </location>
    <ligand>
        <name>Zn(2+)</name>
        <dbReference type="ChEBI" id="CHEBI:29105"/>
    </ligand>
</feature>
<dbReference type="SMR" id="A0A0E3MD77"/>
<dbReference type="EMBL" id="LT549890">
    <property type="protein sequence ID" value="SAI83831.1"/>
    <property type="molecule type" value="Genomic_DNA"/>
</dbReference>
<dbReference type="Proteomes" id="UP000278715">
    <property type="component" value="Chromosome"/>
</dbReference>
<dbReference type="OMA" id="CGNVETR"/>
<evidence type="ECO:0000313" key="27">
    <source>
        <dbReference type="Proteomes" id="UP000594632"/>
    </source>
</evidence>
<evidence type="ECO:0000259" key="3">
    <source>
        <dbReference type="PROSITE" id="PS50126"/>
    </source>
</evidence>
<comment type="subcellular location">
    <subcellularLocation>
        <location evidence="2">Cytoplasm</location>
    </subcellularLocation>
</comment>
<evidence type="ECO:0000313" key="12">
    <source>
        <dbReference type="EMBL" id="AZF81154.1"/>
    </source>
</evidence>
<dbReference type="GO" id="GO:0006401">
    <property type="term" value="P:RNA catabolic process"/>
    <property type="evidence" value="ECO:0007669"/>
    <property type="project" value="UniProtKB-UniRule"/>
</dbReference>
<dbReference type="PATRIC" id="fig|2287.6.peg.1362"/>
<dbReference type="GO" id="GO:0006396">
    <property type="term" value="P:RNA processing"/>
    <property type="evidence" value="ECO:0007669"/>
    <property type="project" value="InterPro"/>
</dbReference>
<evidence type="ECO:0000313" key="6">
    <source>
        <dbReference type="EMBL" id="AKA78997.1"/>
    </source>
</evidence>
<reference evidence="4" key="5">
    <citation type="submission" date="2018-10" db="EMBL/GenBank/DDBJ databases">
        <authorList>
            <person name="McCarthy S."/>
            <person name="Gradnigo J."/>
            <person name="Johnson T."/>
            <person name="Payne S."/>
            <person name="Lipzen A."/>
            <person name="Schackwitz W."/>
            <person name="Martin J."/>
            <person name="Moriyama E."/>
            <person name="Blum P."/>
        </authorList>
    </citation>
    <scope>NUCLEOTIDE SEQUENCE</scope>
    <source>
        <strain evidence="4">SARC-B</strain>
        <strain evidence="5">SARC-C</strain>
        <strain evidence="6">SULA</strain>
    </source>
</reference>
<dbReference type="Proteomes" id="UP000267993">
    <property type="component" value="Chromosome"/>
</dbReference>
<dbReference type="EMBL" id="CP033240">
    <property type="protein sequence ID" value="AZF81154.1"/>
    <property type="molecule type" value="Genomic_DNA"/>
</dbReference>
<evidence type="ECO:0000313" key="15">
    <source>
        <dbReference type="EMBL" id="SAI83831.1"/>
    </source>
</evidence>
<dbReference type="Proteomes" id="UP000273194">
    <property type="component" value="Chromosome"/>
</dbReference>
<dbReference type="SUPFAM" id="SSF50249">
    <property type="entry name" value="Nucleic acid-binding proteins"/>
    <property type="match status" value="1"/>
</dbReference>
<reference evidence="20 21" key="4">
    <citation type="journal article" date="2018" name="Proc. Natl. Acad. Sci. U.S.A.">
        <title>Nonmutational mechanism of inheritance in the Archaeon Sulfolobus solfataricus.</title>
        <authorList>
            <person name="Payne S."/>
            <person name="McCarthy S."/>
            <person name="Johnson T."/>
            <person name="North E."/>
            <person name="Blum P."/>
        </authorList>
    </citation>
    <scope>NUCLEOTIDE SEQUENCE [LARGE SCALE GENOMIC DNA]</scope>
    <source>
        <strain evidence="8 20">SARC-H</strain>
        <strain evidence="9 24">SARC-I</strain>
        <strain evidence="11 25">SARC-N</strain>
        <strain evidence="12 26">SARC-O</strain>
        <strain evidence="13 21">SUL120</strain>
        <strain evidence="7 22">SULG</strain>
        <strain evidence="10 23">SULM</strain>
    </source>
</reference>
<evidence type="ECO:0000313" key="22">
    <source>
        <dbReference type="Proteomes" id="UP000273194"/>
    </source>
</evidence>
<evidence type="ECO:0000313" key="8">
    <source>
        <dbReference type="EMBL" id="AZF70696.1"/>
    </source>
</evidence>
<evidence type="ECO:0000313" key="18">
    <source>
        <dbReference type="Proteomes" id="UP000033106"/>
    </source>
</evidence>
<dbReference type="EMBL" id="CP011055">
    <property type="protein sequence ID" value="AKA73607.1"/>
    <property type="molecule type" value="Genomic_DNA"/>
</dbReference>
<evidence type="ECO:0000256" key="2">
    <source>
        <dbReference type="HAMAP-Rule" id="MF_00975"/>
    </source>
</evidence>
<dbReference type="InterPro" id="IPR030850">
    <property type="entry name" value="Exosome_Csl4_arc"/>
</dbReference>
<dbReference type="EMBL" id="CP033239">
    <property type="protein sequence ID" value="AZF78550.1"/>
    <property type="molecule type" value="Genomic_DNA"/>
</dbReference>
<dbReference type="InterPro" id="IPR012340">
    <property type="entry name" value="NA-bd_OB-fold"/>
</dbReference>
<dbReference type="Proteomes" id="UP000269431">
    <property type="component" value="Chromosome"/>
</dbReference>
<comment type="similarity">
    <text evidence="2">Belongs to the CSL4 family.</text>
</comment>
<dbReference type="EMBL" id="CP011057">
    <property type="protein sequence ID" value="AKA78997.1"/>
    <property type="molecule type" value="Genomic_DNA"/>
</dbReference>
<reference evidence="14 27" key="6">
    <citation type="journal article" date="2020" name="Nat. Commun.">
        <title>The structures of two archaeal type IV pili illuminate evolutionary relationships.</title>
        <authorList>
            <person name="Wang F."/>
            <person name="Baquero D.P."/>
            <person name="Su Z."/>
            <person name="Beltran L.C."/>
            <person name="Prangishvili D."/>
            <person name="Krupovic M."/>
            <person name="Egelman E.H."/>
        </authorList>
    </citation>
    <scope>NUCLEOTIDE SEQUENCE [LARGE SCALE GENOMIC DNA]</scope>
    <source>
        <strain evidence="14 27">POZ149</strain>
    </source>
</reference>
<evidence type="ECO:0000313" key="11">
    <source>
        <dbReference type="EMBL" id="AZF78550.1"/>
    </source>
</evidence>
<dbReference type="Gene3D" id="2.40.50.140">
    <property type="entry name" value="Nucleic acid-binding proteins"/>
    <property type="match status" value="1"/>
</dbReference>
<dbReference type="AlphaFoldDB" id="A0A0E3MD77"/>
<keyword evidence="2" id="KW-0479">Metal-binding</keyword>
<evidence type="ECO:0000313" key="20">
    <source>
        <dbReference type="Proteomes" id="UP000267993"/>
    </source>
</evidence>
<dbReference type="HAMAP" id="MF_00975">
    <property type="entry name" value="Exosome_Csl4"/>
    <property type="match status" value="1"/>
</dbReference>
<feature type="binding site" evidence="2">
    <location>
        <position position="151"/>
    </location>
    <ligand>
        <name>Zn(2+)</name>
        <dbReference type="ChEBI" id="CHEBI:29105"/>
    </ligand>
</feature>
<comment type="function">
    <text evidence="2">Non-catalytic component of the exosome, which is a complex involved in RNA degradation. Increases the RNA binding and the efficiency of RNA degradation. Helpful for the interaction of the exosome with A-poor RNAs.</text>
</comment>
<dbReference type="Proteomes" id="UP000275843">
    <property type="component" value="Chromosome"/>
</dbReference>
<dbReference type="GO" id="GO:0003676">
    <property type="term" value="F:nucleic acid binding"/>
    <property type="evidence" value="ECO:0007669"/>
    <property type="project" value="InterPro"/>
</dbReference>
<dbReference type="KEGG" id="ssoa:SULA_1312"/>
<dbReference type="Proteomes" id="UP000273443">
    <property type="component" value="Chromosome"/>
</dbReference>
<dbReference type="Gene3D" id="2.40.50.100">
    <property type="match status" value="1"/>
</dbReference>
<feature type="binding site" evidence="2">
    <location>
        <position position="168"/>
    </location>
    <ligand>
        <name>Zn(2+)</name>
        <dbReference type="ChEBI" id="CHEBI:29105"/>
    </ligand>
</feature>
<dbReference type="EMBL" id="CP033238">
    <property type="protein sequence ID" value="AZF75940.1"/>
    <property type="molecule type" value="Genomic_DNA"/>
</dbReference>
<dbReference type="EMBL" id="CP011056">
    <property type="protein sequence ID" value="AKA76305.1"/>
    <property type="molecule type" value="Genomic_DNA"/>
</dbReference>
<evidence type="ECO:0000313" key="10">
    <source>
        <dbReference type="EMBL" id="AZF75940.1"/>
    </source>
</evidence>
<evidence type="ECO:0000313" key="9">
    <source>
        <dbReference type="EMBL" id="AZF73316.1"/>
    </source>
</evidence>
<evidence type="ECO:0000313" key="7">
    <source>
        <dbReference type="EMBL" id="AZF68076.1"/>
    </source>
</evidence>
<dbReference type="EMBL" id="CP033235">
    <property type="protein sequence ID" value="AZF68076.1"/>
    <property type="molecule type" value="Genomic_DNA"/>
</dbReference>
<reference evidence="16 17" key="1">
    <citation type="journal article" date="2015" name="Genome Announc.">
        <title>Complete Genome Sequence of Sulfolobus solfataricus Strain 98/2 and Evolved Derivatives.</title>
        <authorList>
            <person name="McCarthy S."/>
            <person name="Gradnigo J."/>
            <person name="Johnson T."/>
            <person name="Payne S."/>
            <person name="Lipzen A."/>
            <person name="Martin J."/>
            <person name="Schackwitz W."/>
            <person name="Moriyama E."/>
            <person name="Blum P."/>
        </authorList>
    </citation>
    <scope>NUCLEOTIDE SEQUENCE [LARGE SCALE GENOMIC DNA]</scope>
    <source>
        <strain evidence="16">98/2 SULC</strain>
        <strain evidence="4">SARC-B</strain>
        <strain evidence="5">SARC-C</strain>
        <strain evidence="6 18">SULA</strain>
        <strain evidence="17">SULB</strain>
    </source>
</reference>
<dbReference type="GeneID" id="1455442"/>
<dbReference type="Proteomes" id="UP000033106">
    <property type="component" value="Chromosome"/>
</dbReference>
<evidence type="ECO:0000313" key="25">
    <source>
        <dbReference type="Proteomes" id="UP000278715"/>
    </source>
</evidence>
<evidence type="ECO:0000313" key="4">
    <source>
        <dbReference type="EMBL" id="AKA73607.1"/>
    </source>
</evidence>
<protein>
    <recommendedName>
        <fullName evidence="2">Exosome complex component Csl4</fullName>
    </recommendedName>
</protein>
<keyword evidence="2" id="KW-0963">Cytoplasm</keyword>
<dbReference type="KEGG" id="ssol:SULB_1313"/>
<evidence type="ECO:0000313" key="24">
    <source>
        <dbReference type="Proteomes" id="UP000275843"/>
    </source>
</evidence>
<evidence type="ECO:0000313" key="16">
    <source>
        <dbReference type="Proteomes" id="UP000033057"/>
    </source>
</evidence>
<evidence type="ECO:0000313" key="13">
    <source>
        <dbReference type="EMBL" id="AZF83793.1"/>
    </source>
</evidence>
<dbReference type="Proteomes" id="UP000033057">
    <property type="component" value="Chromosome"/>
</dbReference>
<dbReference type="GO" id="GO:0008270">
    <property type="term" value="F:zinc ion binding"/>
    <property type="evidence" value="ECO:0007669"/>
    <property type="project" value="UniProtKB-UniRule"/>
</dbReference>
<organism evidence="4 17">
    <name type="scientific">Saccharolobus solfataricus</name>
    <name type="common">Sulfolobus solfataricus</name>
    <dbReference type="NCBI Taxonomy" id="2287"/>
    <lineage>
        <taxon>Archaea</taxon>
        <taxon>Thermoproteota</taxon>
        <taxon>Thermoprotei</taxon>
        <taxon>Sulfolobales</taxon>
        <taxon>Sulfolobaceae</taxon>
        <taxon>Saccharolobus</taxon>
    </lineage>
</organism>
<feature type="domain" description="S1 motif" evidence="3">
    <location>
        <begin position="66"/>
        <end position="142"/>
    </location>
</feature>
<dbReference type="EMBL" id="CP050869">
    <property type="protein sequence ID" value="QPG50594.1"/>
    <property type="molecule type" value="Genomic_DNA"/>
</dbReference>
<dbReference type="GeneID" id="44129267"/>
<comment type="subunit">
    <text evidence="2">Component of the archaeal exosome complex. Forms a trimer of Rrp4 and/or Csl4 subunits. The trimer associates with an hexameric ring-like arrangement composed of 3 Rrp41-Rrp42 heterodimers. Interacts with DnaG.</text>
</comment>
<dbReference type="InterPro" id="IPR025721">
    <property type="entry name" value="Exosome_cplx_N_dom"/>
</dbReference>
<dbReference type="RefSeq" id="WP_009990582.1">
    <property type="nucleotide sequence ID" value="NZ_CP011055.2"/>
</dbReference>
<dbReference type="Gene3D" id="2.20.70.10">
    <property type="match status" value="1"/>
</dbReference>
<dbReference type="Proteomes" id="UP000076770">
    <property type="component" value="Chromosome i"/>
</dbReference>
<evidence type="ECO:0000313" key="17">
    <source>
        <dbReference type="Proteomes" id="UP000033085"/>
    </source>
</evidence>
<dbReference type="PANTHER" id="PTHR12686">
    <property type="entry name" value="3'-5' EXORIBONUCLEASE CSL4-RELATED"/>
    <property type="match status" value="1"/>
</dbReference>
<dbReference type="PROSITE" id="PS50126">
    <property type="entry name" value="S1"/>
    <property type="match status" value="1"/>
</dbReference>
<dbReference type="InterPro" id="IPR003029">
    <property type="entry name" value="S1_domain"/>
</dbReference>
<dbReference type="NCBIfam" id="NF034126">
    <property type="entry name" value="PRK09521.1"/>
    <property type="match status" value="1"/>
</dbReference>
<name>A0A0E3MD77_SACSO</name>
<dbReference type="OrthoDB" id="6768at2157"/>
<dbReference type="SUPFAM" id="SSF110324">
    <property type="entry name" value="Ribosomal L27 protein-like"/>
    <property type="match status" value="1"/>
</dbReference>
<dbReference type="SMART" id="SM00316">
    <property type="entry name" value="S1"/>
    <property type="match status" value="1"/>
</dbReference>
<dbReference type="Proteomes" id="UP000033085">
    <property type="component" value="Chromosome"/>
</dbReference>
<sequence>MRTQGELTLPGEELAVIEEFMTGDGTYEQNGIVRAAVVGKIFYDMLNRKSNVLGFKKIIFQHLKKAKYVIGIVNSIKEDSALVSIVGIEERGLASPISAYLHISQISNKKINNVTDAIKIGDVIKAKLLSYTFPLALTIKMKDLGVIYARCSRCGYLLIKQDENNLKCQRCGNIEQRKIGSYMVKKGGN</sequence>
<dbReference type="Pfam" id="PF14382">
    <property type="entry name" value="ECR1_N"/>
    <property type="match status" value="1"/>
</dbReference>
<dbReference type="PANTHER" id="PTHR12686:SF8">
    <property type="entry name" value="EXOSOME COMPLEX COMPONENT CSL4"/>
    <property type="match status" value="1"/>
</dbReference>
<evidence type="ECO:0000313" key="14">
    <source>
        <dbReference type="EMBL" id="QPG50594.1"/>
    </source>
</evidence>
<reference evidence="19" key="3">
    <citation type="submission" date="2016-04" db="EMBL/GenBank/DDBJ databases">
        <authorList>
            <person name="Shah S.A."/>
            <person name="Garrett R.A."/>
        </authorList>
    </citation>
    <scope>NUCLEOTIDE SEQUENCE [LARGE SCALE GENOMIC DNA]</scope>
    <source>
        <strain evidence="19">ATCC 35091 / DSM 1616 / JCM 8930 / NBRC 15331 / P1</strain>
    </source>
</reference>
<dbReference type="GO" id="GO:0000178">
    <property type="term" value="C:exosome (RNase complex)"/>
    <property type="evidence" value="ECO:0007669"/>
    <property type="project" value="UniProtKB-KW"/>
</dbReference>
<dbReference type="InterPro" id="IPR039771">
    <property type="entry name" value="Csl4"/>
</dbReference>
<keyword evidence="2" id="KW-0862">Zinc</keyword>
<evidence type="ECO:0000313" key="5">
    <source>
        <dbReference type="EMBL" id="AKA76305.1"/>
    </source>
</evidence>